<sequence>MLCRDFLYLCRKLNIMAEEQKYDHDSINELLSWAKETLNNKRYPVGEFQLDKCAKILDCEKYLDSMILVIGKNWGEPYVLPDS</sequence>
<evidence type="ECO:0000259" key="1">
    <source>
        <dbReference type="Pfam" id="PF22292"/>
    </source>
</evidence>
<name>A0A174JB24_9BACE</name>
<protein>
    <recommendedName>
        <fullName evidence="1">DUF6965 domain-containing protein</fullName>
    </recommendedName>
</protein>
<reference evidence="2 3" key="1">
    <citation type="submission" date="2015-09" db="EMBL/GenBank/DDBJ databases">
        <authorList>
            <consortium name="Pathogen Informatics"/>
        </authorList>
    </citation>
    <scope>NUCLEOTIDE SEQUENCE [LARGE SCALE GENOMIC DNA]</scope>
    <source>
        <strain evidence="2 3">2789STDY5608840</strain>
    </source>
</reference>
<dbReference type="STRING" id="338188.ERS852397_03209"/>
<organism evidence="2 3">
    <name type="scientific">Bacteroides finegoldii</name>
    <dbReference type="NCBI Taxonomy" id="338188"/>
    <lineage>
        <taxon>Bacteria</taxon>
        <taxon>Pseudomonadati</taxon>
        <taxon>Bacteroidota</taxon>
        <taxon>Bacteroidia</taxon>
        <taxon>Bacteroidales</taxon>
        <taxon>Bacteroidaceae</taxon>
        <taxon>Bacteroides</taxon>
    </lineage>
</organism>
<gene>
    <name evidence="2" type="ORF">ERS852397_03209</name>
</gene>
<feature type="domain" description="DUF6965" evidence="1">
    <location>
        <begin position="27"/>
        <end position="77"/>
    </location>
</feature>
<dbReference type="Pfam" id="PF22292">
    <property type="entry name" value="DUF6965"/>
    <property type="match status" value="1"/>
</dbReference>
<dbReference type="Proteomes" id="UP000095517">
    <property type="component" value="Unassembled WGS sequence"/>
</dbReference>
<dbReference type="InterPro" id="IPR054238">
    <property type="entry name" value="DUF6965"/>
</dbReference>
<accession>A0A174JB24</accession>
<proteinExistence type="predicted"/>
<dbReference type="EMBL" id="CYZH01000022">
    <property type="protein sequence ID" value="CUO96843.1"/>
    <property type="molecule type" value="Genomic_DNA"/>
</dbReference>
<evidence type="ECO:0000313" key="2">
    <source>
        <dbReference type="EMBL" id="CUO96843.1"/>
    </source>
</evidence>
<evidence type="ECO:0000313" key="3">
    <source>
        <dbReference type="Proteomes" id="UP000095517"/>
    </source>
</evidence>
<dbReference type="AlphaFoldDB" id="A0A174JB24"/>